<reference evidence="2 3" key="1">
    <citation type="submission" date="2018-06" db="EMBL/GenBank/DDBJ databases">
        <title>Streptomyces reniochalinae sp. nov. and Streptomyces diacarnus sp. nov. from marine sponges.</title>
        <authorList>
            <person name="Li L."/>
        </authorList>
    </citation>
    <scope>NUCLEOTIDE SEQUENCE [LARGE SCALE GENOMIC DNA]</scope>
    <source>
        <strain evidence="2 3">LHW51701</strain>
    </source>
</reference>
<organism evidence="2 3">
    <name type="scientific">Streptomyces diacarni</name>
    <dbReference type="NCBI Taxonomy" id="2800381"/>
    <lineage>
        <taxon>Bacteria</taxon>
        <taxon>Bacillati</taxon>
        <taxon>Actinomycetota</taxon>
        <taxon>Actinomycetes</taxon>
        <taxon>Kitasatosporales</taxon>
        <taxon>Streptomycetaceae</taxon>
        <taxon>Streptomyces</taxon>
    </lineage>
</organism>
<dbReference type="Pfam" id="PF18431">
    <property type="entry name" value="RNAse_A_bac"/>
    <property type="match status" value="1"/>
</dbReference>
<evidence type="ECO:0000313" key="3">
    <source>
        <dbReference type="Proteomes" id="UP000252914"/>
    </source>
</evidence>
<proteinExistence type="predicted"/>
<name>A0A367F120_9ACTN</name>
<dbReference type="InterPro" id="IPR041436">
    <property type="entry name" value="RNAse_A_bac"/>
</dbReference>
<feature type="domain" description="Bacterial CdiA-CT RNAse A" evidence="1">
    <location>
        <begin position="3"/>
        <end position="96"/>
    </location>
</feature>
<evidence type="ECO:0000313" key="2">
    <source>
        <dbReference type="EMBL" id="RCG23572.1"/>
    </source>
</evidence>
<protein>
    <recommendedName>
        <fullName evidence="1">Bacterial CdiA-CT RNAse A domain-containing protein</fullName>
    </recommendedName>
</protein>
<accession>A0A367F120</accession>
<dbReference type="AlphaFoldDB" id="A0A367F120"/>
<dbReference type="RefSeq" id="WP_114022064.1">
    <property type="nucleotide sequence ID" value="NZ_JBEYTF010000015.1"/>
</dbReference>
<gene>
    <name evidence="2" type="ORF">DTL70_12945</name>
</gene>
<comment type="caution">
    <text evidence="2">The sequence shown here is derived from an EMBL/GenBank/DDBJ whole genome shotgun (WGS) entry which is preliminary data.</text>
</comment>
<dbReference type="EMBL" id="QOIN01000042">
    <property type="protein sequence ID" value="RCG23572.1"/>
    <property type="molecule type" value="Genomic_DNA"/>
</dbReference>
<keyword evidence="3" id="KW-1185">Reference proteome</keyword>
<sequence>MRTRASTYPDRETAQWATQQTVTLNEQVIRRWLGQDVRGRLTIEAAWPSRSEPVGRVLLQGMMLAGRGSVEVRAARVVLRRERESPHGFVVHASFPIHL</sequence>
<dbReference type="Proteomes" id="UP000252914">
    <property type="component" value="Unassembled WGS sequence"/>
</dbReference>
<evidence type="ECO:0000259" key="1">
    <source>
        <dbReference type="Pfam" id="PF18431"/>
    </source>
</evidence>